<dbReference type="AlphaFoldDB" id="A0A8H3UFG5"/>
<evidence type="ECO:0000313" key="2">
    <source>
        <dbReference type="Proteomes" id="UP000447873"/>
    </source>
</evidence>
<protein>
    <submittedName>
        <fullName evidence="1">Uncharacterized protein</fullName>
    </submittedName>
</protein>
<reference evidence="1 2" key="1">
    <citation type="submission" date="2018-12" db="EMBL/GenBank/DDBJ databases">
        <title>Venturia inaequalis Genome Resource.</title>
        <authorList>
            <person name="Lichtner F.J."/>
        </authorList>
    </citation>
    <scope>NUCLEOTIDE SEQUENCE [LARGE SCALE GENOMIC DNA]</scope>
    <source>
        <strain evidence="1 2">120213</strain>
    </source>
</reference>
<comment type="caution">
    <text evidence="1">The sequence shown here is derived from an EMBL/GenBank/DDBJ whole genome shotgun (WGS) entry which is preliminary data.</text>
</comment>
<organism evidence="1 2">
    <name type="scientific">Venturia inaequalis</name>
    <name type="common">Apple scab fungus</name>
    <dbReference type="NCBI Taxonomy" id="5025"/>
    <lineage>
        <taxon>Eukaryota</taxon>
        <taxon>Fungi</taxon>
        <taxon>Dikarya</taxon>
        <taxon>Ascomycota</taxon>
        <taxon>Pezizomycotina</taxon>
        <taxon>Dothideomycetes</taxon>
        <taxon>Pleosporomycetidae</taxon>
        <taxon>Venturiales</taxon>
        <taxon>Venturiaceae</taxon>
        <taxon>Venturia</taxon>
    </lineage>
</organism>
<accession>A0A8H3UFG5</accession>
<name>A0A8H3UFG5_VENIN</name>
<dbReference type="Proteomes" id="UP000447873">
    <property type="component" value="Unassembled WGS sequence"/>
</dbReference>
<dbReference type="EMBL" id="WNWS01000405">
    <property type="protein sequence ID" value="KAE9968481.1"/>
    <property type="molecule type" value="Genomic_DNA"/>
</dbReference>
<gene>
    <name evidence="1" type="ORF">EG328_007534</name>
</gene>
<proteinExistence type="predicted"/>
<sequence>MAKGNDEVAIARRETYDTRVKHRGQRGNLPKSLRTKNIDKRFDKRTSKTANAIISAATTLQVVRPRDSSDAVYWAQAKDLA</sequence>
<evidence type="ECO:0000313" key="1">
    <source>
        <dbReference type="EMBL" id="KAE9968481.1"/>
    </source>
</evidence>